<keyword evidence="2" id="KW-1185">Reference proteome</keyword>
<dbReference type="AlphaFoldDB" id="A0A5C3QF51"/>
<name>A0A5C3QF51_9AGAR</name>
<protein>
    <submittedName>
        <fullName evidence="1">Uncharacterized protein</fullName>
    </submittedName>
</protein>
<dbReference type="Proteomes" id="UP000305067">
    <property type="component" value="Unassembled WGS sequence"/>
</dbReference>
<accession>A0A5C3QF51</accession>
<dbReference type="EMBL" id="ML178831">
    <property type="protein sequence ID" value="TFK99847.1"/>
    <property type="molecule type" value="Genomic_DNA"/>
</dbReference>
<sequence>MWQSPETDGNRLRNPPYIRVYVADAHIPSLSVPGGESVLDRIRKLAITDEVMKVDVDMGFSPPPAFSTNSESALWPGIEYTWFEPDLPLEGVMGVLKGIRIFHPV</sequence>
<reference evidence="1 2" key="1">
    <citation type="journal article" date="2019" name="Nat. Ecol. Evol.">
        <title>Megaphylogeny resolves global patterns of mushroom evolution.</title>
        <authorList>
            <person name="Varga T."/>
            <person name="Krizsan K."/>
            <person name="Foldi C."/>
            <person name="Dima B."/>
            <person name="Sanchez-Garcia M."/>
            <person name="Sanchez-Ramirez S."/>
            <person name="Szollosi G.J."/>
            <person name="Szarkandi J.G."/>
            <person name="Papp V."/>
            <person name="Albert L."/>
            <person name="Andreopoulos W."/>
            <person name="Angelini C."/>
            <person name="Antonin V."/>
            <person name="Barry K.W."/>
            <person name="Bougher N.L."/>
            <person name="Buchanan P."/>
            <person name="Buyck B."/>
            <person name="Bense V."/>
            <person name="Catcheside P."/>
            <person name="Chovatia M."/>
            <person name="Cooper J."/>
            <person name="Damon W."/>
            <person name="Desjardin D."/>
            <person name="Finy P."/>
            <person name="Geml J."/>
            <person name="Haridas S."/>
            <person name="Hughes K."/>
            <person name="Justo A."/>
            <person name="Karasinski D."/>
            <person name="Kautmanova I."/>
            <person name="Kiss B."/>
            <person name="Kocsube S."/>
            <person name="Kotiranta H."/>
            <person name="LaButti K.M."/>
            <person name="Lechner B.E."/>
            <person name="Liimatainen K."/>
            <person name="Lipzen A."/>
            <person name="Lukacs Z."/>
            <person name="Mihaltcheva S."/>
            <person name="Morgado L.N."/>
            <person name="Niskanen T."/>
            <person name="Noordeloos M.E."/>
            <person name="Ohm R.A."/>
            <person name="Ortiz-Santana B."/>
            <person name="Ovrebo C."/>
            <person name="Racz N."/>
            <person name="Riley R."/>
            <person name="Savchenko A."/>
            <person name="Shiryaev A."/>
            <person name="Soop K."/>
            <person name="Spirin V."/>
            <person name="Szebenyi C."/>
            <person name="Tomsovsky M."/>
            <person name="Tulloss R.E."/>
            <person name="Uehling J."/>
            <person name="Grigoriev I.V."/>
            <person name="Vagvolgyi C."/>
            <person name="Papp T."/>
            <person name="Martin F.M."/>
            <person name="Miettinen O."/>
            <person name="Hibbett D.S."/>
            <person name="Nagy L.G."/>
        </authorList>
    </citation>
    <scope>NUCLEOTIDE SEQUENCE [LARGE SCALE GENOMIC DNA]</scope>
    <source>
        <strain evidence="1 2">CBS 309.79</strain>
    </source>
</reference>
<gene>
    <name evidence="1" type="ORF">BDV98DRAFT_570260</name>
</gene>
<proteinExistence type="predicted"/>
<evidence type="ECO:0000313" key="2">
    <source>
        <dbReference type="Proteomes" id="UP000305067"/>
    </source>
</evidence>
<evidence type="ECO:0000313" key="1">
    <source>
        <dbReference type="EMBL" id="TFK99847.1"/>
    </source>
</evidence>
<organism evidence="1 2">
    <name type="scientific">Pterulicium gracile</name>
    <dbReference type="NCBI Taxonomy" id="1884261"/>
    <lineage>
        <taxon>Eukaryota</taxon>
        <taxon>Fungi</taxon>
        <taxon>Dikarya</taxon>
        <taxon>Basidiomycota</taxon>
        <taxon>Agaricomycotina</taxon>
        <taxon>Agaricomycetes</taxon>
        <taxon>Agaricomycetidae</taxon>
        <taxon>Agaricales</taxon>
        <taxon>Pleurotineae</taxon>
        <taxon>Pterulaceae</taxon>
        <taxon>Pterulicium</taxon>
    </lineage>
</organism>